<dbReference type="eggNOG" id="COG1024">
    <property type="taxonomic scope" value="Bacteria"/>
</dbReference>
<dbReference type="GO" id="GO:0004492">
    <property type="term" value="F:methyl/ethyl malonyl-CoA decarboxylase activity"/>
    <property type="evidence" value="ECO:0007669"/>
    <property type="project" value="UniProtKB-EC"/>
</dbReference>
<dbReference type="PANTHER" id="PTHR11941:SF27">
    <property type="entry name" value="ETHYLMALONYL-COA DECARBOXYLASE"/>
    <property type="match status" value="1"/>
</dbReference>
<evidence type="ECO:0000313" key="15">
    <source>
        <dbReference type="Proteomes" id="UP000005316"/>
    </source>
</evidence>
<dbReference type="InterPro" id="IPR001753">
    <property type="entry name" value="Enoyl-CoA_hydra/iso"/>
</dbReference>
<evidence type="ECO:0000256" key="7">
    <source>
        <dbReference type="ARBA" id="ARBA00038883"/>
    </source>
</evidence>
<gene>
    <name evidence="14" type="ORF">HMPREF9372_0744</name>
</gene>
<proteinExistence type="inferred from homology"/>
<comment type="catalytic activity">
    <reaction evidence="6">
        <text>(2R)-ethylmalonyl-CoA + H(+) = butanoyl-CoA + CO2</text>
        <dbReference type="Rhea" id="RHEA:59540"/>
        <dbReference type="ChEBI" id="CHEBI:15378"/>
        <dbReference type="ChEBI" id="CHEBI:16526"/>
        <dbReference type="ChEBI" id="CHEBI:57371"/>
        <dbReference type="ChEBI" id="CHEBI:85316"/>
        <dbReference type="EC" id="4.1.1.94"/>
    </reaction>
    <physiologicalReaction direction="left-to-right" evidence="6">
        <dbReference type="Rhea" id="RHEA:59541"/>
    </physiologicalReaction>
</comment>
<evidence type="ECO:0000256" key="11">
    <source>
        <dbReference type="ARBA" id="ARBA00047446"/>
    </source>
</evidence>
<dbReference type="EC" id="4.1.1.94" evidence="7"/>
<dbReference type="Proteomes" id="UP000005316">
    <property type="component" value="Unassembled WGS sequence"/>
</dbReference>
<evidence type="ECO:0000256" key="3">
    <source>
        <dbReference type="ARBA" id="ARBA00022490"/>
    </source>
</evidence>
<name>F9DPL4_9BACL</name>
<reference evidence="14 15" key="1">
    <citation type="submission" date="2011-04" db="EMBL/GenBank/DDBJ databases">
        <authorList>
            <person name="Muzny D."/>
            <person name="Qin X."/>
            <person name="Deng J."/>
            <person name="Jiang H."/>
            <person name="Liu Y."/>
            <person name="Qu J."/>
            <person name="Song X.-Z."/>
            <person name="Zhang L."/>
            <person name="Thornton R."/>
            <person name="Coyle M."/>
            <person name="Francisco L."/>
            <person name="Jackson L."/>
            <person name="Javaid M."/>
            <person name="Korchina V."/>
            <person name="Kovar C."/>
            <person name="Mata R."/>
            <person name="Mathew T."/>
            <person name="Ngo R."/>
            <person name="Nguyen L."/>
            <person name="Nguyen N."/>
            <person name="Okwuonu G."/>
            <person name="Ongeri F."/>
            <person name="Pham C."/>
            <person name="Simmons D."/>
            <person name="Wilczek-Boney K."/>
            <person name="Hale W."/>
            <person name="Jakkamsetti A."/>
            <person name="Pham P."/>
            <person name="Ruth R."/>
            <person name="San Lucas F."/>
            <person name="Warren J."/>
            <person name="Zhang J."/>
            <person name="Zhao Z."/>
            <person name="Zhou C."/>
            <person name="Zhu D."/>
            <person name="Lee S."/>
            <person name="Bess C."/>
            <person name="Blankenburg K."/>
            <person name="Forbes L."/>
            <person name="Fu Q."/>
            <person name="Gubbala S."/>
            <person name="Hirani K."/>
            <person name="Jayaseelan J.C."/>
            <person name="Lara F."/>
            <person name="Munidasa M."/>
            <person name="Palculict T."/>
            <person name="Patil S."/>
            <person name="Pu L.-L."/>
            <person name="Saada N."/>
            <person name="Tang L."/>
            <person name="Weissenberger G."/>
            <person name="Zhu Y."/>
            <person name="Hemphill L."/>
            <person name="Shang Y."/>
            <person name="Youmans B."/>
            <person name="Ayvaz T."/>
            <person name="Ross M."/>
            <person name="Santibanez J."/>
            <person name="Aqrawi P."/>
            <person name="Gross S."/>
            <person name="Joshi V."/>
            <person name="Fowler G."/>
            <person name="Nazareth L."/>
            <person name="Reid J."/>
            <person name="Worley K."/>
            <person name="Petrosino J."/>
            <person name="Highlander S."/>
            <person name="Gibbs R."/>
        </authorList>
    </citation>
    <scope>NUCLEOTIDE SEQUENCE [LARGE SCALE GENOMIC DNA]</scope>
    <source>
        <strain evidence="14 15">2681</strain>
    </source>
</reference>
<evidence type="ECO:0000256" key="13">
    <source>
        <dbReference type="RuleBase" id="RU003707"/>
    </source>
</evidence>
<comment type="subcellular location">
    <subcellularLocation>
        <location evidence="1">Cytoplasm</location>
        <location evidence="1">Cytosol</location>
    </subcellularLocation>
</comment>
<evidence type="ECO:0000313" key="14">
    <source>
        <dbReference type="EMBL" id="EGQ27296.1"/>
    </source>
</evidence>
<dbReference type="EMBL" id="AFPZ01000019">
    <property type="protein sequence ID" value="EGQ27296.1"/>
    <property type="molecule type" value="Genomic_DNA"/>
</dbReference>
<evidence type="ECO:0000256" key="6">
    <source>
        <dbReference type="ARBA" id="ARBA00036541"/>
    </source>
</evidence>
<dbReference type="CDD" id="cd06558">
    <property type="entry name" value="crotonase-like"/>
    <property type="match status" value="1"/>
</dbReference>
<comment type="catalytic activity">
    <reaction evidence="11">
        <text>(S)-methylmalonyl-CoA + H(+) = propanoyl-CoA + CO2</text>
        <dbReference type="Rhea" id="RHEA:61340"/>
        <dbReference type="ChEBI" id="CHEBI:15378"/>
        <dbReference type="ChEBI" id="CHEBI:16526"/>
        <dbReference type="ChEBI" id="CHEBI:57327"/>
        <dbReference type="ChEBI" id="CHEBI:57392"/>
        <dbReference type="EC" id="4.1.1.94"/>
    </reaction>
    <physiologicalReaction direction="left-to-right" evidence="11">
        <dbReference type="Rhea" id="RHEA:61341"/>
    </physiologicalReaction>
</comment>
<evidence type="ECO:0000256" key="5">
    <source>
        <dbReference type="ARBA" id="ARBA00036343"/>
    </source>
</evidence>
<dbReference type="RefSeq" id="WP_009765611.1">
    <property type="nucleotide sequence ID" value="NZ_GL982997.1"/>
</dbReference>
<evidence type="ECO:0000256" key="2">
    <source>
        <dbReference type="ARBA" id="ARBA00005254"/>
    </source>
</evidence>
<dbReference type="SUPFAM" id="SSF52096">
    <property type="entry name" value="ClpP/crotonase"/>
    <property type="match status" value="1"/>
</dbReference>
<evidence type="ECO:0000256" key="8">
    <source>
        <dbReference type="ARBA" id="ARBA00039903"/>
    </source>
</evidence>
<comment type="caution">
    <text evidence="14">The sequence shown here is derived from an EMBL/GenBank/DDBJ whole genome shotgun (WGS) entry which is preliminary data.</text>
</comment>
<accession>F9DPL4</accession>
<dbReference type="Gene3D" id="3.90.226.10">
    <property type="entry name" value="2-enoyl-CoA Hydratase, Chain A, domain 1"/>
    <property type="match status" value="1"/>
</dbReference>
<evidence type="ECO:0000256" key="10">
    <source>
        <dbReference type="ARBA" id="ARBA00042182"/>
    </source>
</evidence>
<keyword evidence="4 14" id="KW-0456">Lyase</keyword>
<dbReference type="STRING" id="759851.SAMN04244570_2498"/>
<sequence>MLSGKGGIVLSFSFVIEPTINGGSIAYFRIMRPEMRNAVNYDVMSGLEEFLDRIEDDPEISFAVISGEGNLAFCSGGDLSDFHGFQTAEDAWPMLSRGAKILYRIATLPMPTIALINGAAVGGGCELATACDYRLVASHAKAGFIQGTLAITSGWGGATLLFEKNSPHDQLLQLTSRASVHSADKLKELGWATEVYNGDADAALDQFLAPMLKVHRNVHRAYKSIATRKWQANNLREAMQEEARVCSVLWESDAHHEAVQRFLTKNK</sequence>
<dbReference type="AlphaFoldDB" id="F9DPL4"/>
<dbReference type="InterPro" id="IPR029045">
    <property type="entry name" value="ClpP/crotonase-like_dom_sf"/>
</dbReference>
<evidence type="ECO:0000256" key="1">
    <source>
        <dbReference type="ARBA" id="ARBA00004514"/>
    </source>
</evidence>
<organism evidence="14 15">
    <name type="scientific">Sporosarcina newyorkensis 2681</name>
    <dbReference type="NCBI Taxonomy" id="1027292"/>
    <lineage>
        <taxon>Bacteria</taxon>
        <taxon>Bacillati</taxon>
        <taxon>Bacillota</taxon>
        <taxon>Bacilli</taxon>
        <taxon>Bacillales</taxon>
        <taxon>Caryophanaceae</taxon>
        <taxon>Sporosarcina</taxon>
    </lineage>
</organism>
<dbReference type="GO" id="GO:0006635">
    <property type="term" value="P:fatty acid beta-oxidation"/>
    <property type="evidence" value="ECO:0007669"/>
    <property type="project" value="TreeGrafter"/>
</dbReference>
<dbReference type="GO" id="GO:0005829">
    <property type="term" value="C:cytosol"/>
    <property type="evidence" value="ECO:0007669"/>
    <property type="project" value="UniProtKB-SubCell"/>
</dbReference>
<comment type="catalytic activity">
    <reaction evidence="5">
        <text>(2S)-ethylmalonyl-CoA + H(+) = butanoyl-CoA + CO2</text>
        <dbReference type="Rhea" id="RHEA:32131"/>
        <dbReference type="ChEBI" id="CHEBI:15378"/>
        <dbReference type="ChEBI" id="CHEBI:16526"/>
        <dbReference type="ChEBI" id="CHEBI:57371"/>
        <dbReference type="ChEBI" id="CHEBI:60909"/>
        <dbReference type="EC" id="4.1.1.94"/>
    </reaction>
    <physiologicalReaction direction="left-to-right" evidence="5">
        <dbReference type="Rhea" id="RHEA:32132"/>
    </physiologicalReaction>
</comment>
<dbReference type="PROSITE" id="PS00166">
    <property type="entry name" value="ENOYL_COA_HYDRATASE"/>
    <property type="match status" value="1"/>
</dbReference>
<dbReference type="OrthoDB" id="9775794at2"/>
<comment type="similarity">
    <text evidence="2 13">Belongs to the enoyl-CoA hydratase/isomerase family.</text>
</comment>
<keyword evidence="3" id="KW-0963">Cytoplasm</keyword>
<dbReference type="InterPro" id="IPR018376">
    <property type="entry name" value="Enoyl-CoA_hyd/isom_CS"/>
</dbReference>
<dbReference type="HOGENOM" id="CLU_009834_7_2_9"/>
<dbReference type="PANTHER" id="PTHR11941">
    <property type="entry name" value="ENOYL-COA HYDRATASE-RELATED"/>
    <property type="match status" value="1"/>
</dbReference>
<evidence type="ECO:0000256" key="4">
    <source>
        <dbReference type="ARBA" id="ARBA00023239"/>
    </source>
</evidence>
<evidence type="ECO:0000256" key="12">
    <source>
        <dbReference type="ARBA" id="ARBA00056546"/>
    </source>
</evidence>
<comment type="function">
    <text evidence="12">Decarboxylates ethylmalonyl-CoA, a potentially toxic metabolite, to form butyryl-CoA, suggesting it might be involved in metabolite proofreading. Acts preferentially on (S)-ethylmalonyl-CoA but also has some activity on the (R)-isomer. Also has methylmalonyl-CoA decarboxylase activity at lower level.</text>
</comment>
<protein>
    <recommendedName>
        <fullName evidence="8">Ethylmalonyl-CoA decarboxylase</fullName>
        <ecNumber evidence="7">4.1.1.94</ecNumber>
    </recommendedName>
    <alternativeName>
        <fullName evidence="10">Enoyl-CoA hydratase domain-containing protein 1</fullName>
    </alternativeName>
    <alternativeName>
        <fullName evidence="9">Methylmalonyl-CoA decarboxylase</fullName>
    </alternativeName>
</protein>
<dbReference type="Pfam" id="PF00378">
    <property type="entry name" value="ECH_1"/>
    <property type="match status" value="1"/>
</dbReference>
<evidence type="ECO:0000256" key="9">
    <source>
        <dbReference type="ARBA" id="ARBA00042052"/>
    </source>
</evidence>